<dbReference type="Proteomes" id="UP000799421">
    <property type="component" value="Unassembled WGS sequence"/>
</dbReference>
<feature type="region of interest" description="Disordered" evidence="5">
    <location>
        <begin position="1"/>
        <end position="31"/>
    </location>
</feature>
<evidence type="ECO:0000256" key="2">
    <source>
        <dbReference type="ARBA" id="ARBA00022692"/>
    </source>
</evidence>
<evidence type="ECO:0000256" key="4">
    <source>
        <dbReference type="ARBA" id="ARBA00023136"/>
    </source>
</evidence>
<keyword evidence="8" id="KW-1185">Reference proteome</keyword>
<reference evidence="7" key="1">
    <citation type="journal article" date="2020" name="Stud. Mycol.">
        <title>101 Dothideomycetes genomes: a test case for predicting lifestyles and emergence of pathogens.</title>
        <authorList>
            <person name="Haridas S."/>
            <person name="Albert R."/>
            <person name="Binder M."/>
            <person name="Bloem J."/>
            <person name="Labutti K."/>
            <person name="Salamov A."/>
            <person name="Andreopoulos B."/>
            <person name="Baker S."/>
            <person name="Barry K."/>
            <person name="Bills G."/>
            <person name="Bluhm B."/>
            <person name="Cannon C."/>
            <person name="Castanera R."/>
            <person name="Culley D."/>
            <person name="Daum C."/>
            <person name="Ezra D."/>
            <person name="Gonzalez J."/>
            <person name="Henrissat B."/>
            <person name="Kuo A."/>
            <person name="Liang C."/>
            <person name="Lipzen A."/>
            <person name="Lutzoni F."/>
            <person name="Magnuson J."/>
            <person name="Mondo S."/>
            <person name="Nolan M."/>
            <person name="Ohm R."/>
            <person name="Pangilinan J."/>
            <person name="Park H.-J."/>
            <person name="Ramirez L."/>
            <person name="Alfaro M."/>
            <person name="Sun H."/>
            <person name="Tritt A."/>
            <person name="Yoshinaga Y."/>
            <person name="Zwiers L.-H."/>
            <person name="Turgeon B."/>
            <person name="Goodwin S."/>
            <person name="Spatafora J."/>
            <person name="Crous P."/>
            <person name="Grigoriev I."/>
        </authorList>
    </citation>
    <scope>NUCLEOTIDE SEQUENCE</scope>
    <source>
        <strain evidence="7">CBS 480.64</strain>
    </source>
</reference>
<feature type="transmembrane region" description="Helical" evidence="6">
    <location>
        <begin position="151"/>
        <end position="169"/>
    </location>
</feature>
<accession>A0A6A7BY19</accession>
<evidence type="ECO:0000256" key="1">
    <source>
        <dbReference type="ARBA" id="ARBA00004141"/>
    </source>
</evidence>
<dbReference type="PANTHER" id="PTHR36460:SF1">
    <property type="entry name" value="UPF0132 DOMAIN PROTEIN (AFU_ORTHOLOGUE AFUA_3G10255)"/>
    <property type="match status" value="1"/>
</dbReference>
<evidence type="ECO:0000313" key="7">
    <source>
        <dbReference type="EMBL" id="KAF2860266.1"/>
    </source>
</evidence>
<feature type="transmembrane region" description="Helical" evidence="6">
    <location>
        <begin position="127"/>
        <end position="145"/>
    </location>
</feature>
<comment type="subcellular location">
    <subcellularLocation>
        <location evidence="1">Membrane</location>
        <topology evidence="1">Multi-pass membrane protein</topology>
    </subcellularLocation>
</comment>
<dbReference type="AlphaFoldDB" id="A0A6A7BY19"/>
<sequence length="192" mass="21076">MSLNFAPYQSSPEPDSPQHTQNSSTEDPWAAARAQPLPLPSRYHDSLSSGYSSIDGVGRETAYSDLEPGSLPSTYYGSSSNAKIYNPSLPLPLGVEAALAYLLFPPAGAIVLLLFERKSDYVRFHAWQALLLILSLGLVHLVLAWTVIGSWILFALDMLLLAYLAFRAYRDSLVLDRVEVPVIGPVVNRWVG</sequence>
<dbReference type="OrthoDB" id="5546837at2759"/>
<dbReference type="EMBL" id="MU005983">
    <property type="protein sequence ID" value="KAF2860266.1"/>
    <property type="molecule type" value="Genomic_DNA"/>
</dbReference>
<keyword evidence="4 6" id="KW-0472">Membrane</keyword>
<organism evidence="7 8">
    <name type="scientific">Piedraia hortae CBS 480.64</name>
    <dbReference type="NCBI Taxonomy" id="1314780"/>
    <lineage>
        <taxon>Eukaryota</taxon>
        <taxon>Fungi</taxon>
        <taxon>Dikarya</taxon>
        <taxon>Ascomycota</taxon>
        <taxon>Pezizomycotina</taxon>
        <taxon>Dothideomycetes</taxon>
        <taxon>Dothideomycetidae</taxon>
        <taxon>Capnodiales</taxon>
        <taxon>Piedraiaceae</taxon>
        <taxon>Piedraia</taxon>
    </lineage>
</organism>
<dbReference type="PANTHER" id="PTHR36460">
    <property type="entry name" value="UPF0132 DOMAIN PROTEIN (AFU_ORTHOLOGUE AFUA_3G10255)"/>
    <property type="match status" value="1"/>
</dbReference>
<dbReference type="GO" id="GO:0016020">
    <property type="term" value="C:membrane"/>
    <property type="evidence" value="ECO:0007669"/>
    <property type="project" value="UniProtKB-SubCell"/>
</dbReference>
<feature type="transmembrane region" description="Helical" evidence="6">
    <location>
        <begin position="98"/>
        <end position="115"/>
    </location>
</feature>
<gene>
    <name evidence="7" type="ORF">K470DRAFT_258025</name>
</gene>
<evidence type="ECO:0000313" key="8">
    <source>
        <dbReference type="Proteomes" id="UP000799421"/>
    </source>
</evidence>
<proteinExistence type="predicted"/>
<name>A0A6A7BY19_9PEZI</name>
<evidence type="ECO:0000256" key="6">
    <source>
        <dbReference type="SAM" id="Phobius"/>
    </source>
</evidence>
<keyword evidence="2 6" id="KW-0812">Transmembrane</keyword>
<keyword evidence="3 6" id="KW-1133">Transmembrane helix</keyword>
<evidence type="ECO:0000256" key="5">
    <source>
        <dbReference type="SAM" id="MobiDB-lite"/>
    </source>
</evidence>
<evidence type="ECO:0000256" key="3">
    <source>
        <dbReference type="ARBA" id="ARBA00022989"/>
    </source>
</evidence>
<feature type="compositionally biased region" description="Polar residues" evidence="5">
    <location>
        <begin position="1"/>
        <end position="26"/>
    </location>
</feature>
<protein>
    <submittedName>
        <fullName evidence="7">Uncharacterized protein</fullName>
    </submittedName>
</protein>